<accession>A0A5C4UTS4</accession>
<keyword evidence="2" id="KW-1185">Reference proteome</keyword>
<gene>
    <name evidence="1" type="ORF">FH715_22160</name>
</gene>
<sequence>MLADVLEARFQRGTDRTRPGEYLLHGSSLDILIERVETDAKSPVTGAGQDESRMCGKGHLLKAAAEAHSAGGICSQQEWWMKPVARLWFRLGEIPESGIFHLASPSAEFAESLRTVVAGADLERDHARCVLLLKRETLTTRSGVHVAFAHPELRTG</sequence>
<dbReference type="RefSeq" id="WP_139648082.1">
    <property type="nucleotide sequence ID" value="NZ_BAAAZS010000022.1"/>
</dbReference>
<evidence type="ECO:0000313" key="2">
    <source>
        <dbReference type="Proteomes" id="UP000311713"/>
    </source>
</evidence>
<dbReference type="Proteomes" id="UP000311713">
    <property type="component" value="Unassembled WGS sequence"/>
</dbReference>
<organism evidence="1 2">
    <name type="scientific">Streptomyces sedi</name>
    <dbReference type="NCBI Taxonomy" id="555059"/>
    <lineage>
        <taxon>Bacteria</taxon>
        <taxon>Bacillati</taxon>
        <taxon>Actinomycetota</taxon>
        <taxon>Actinomycetes</taxon>
        <taxon>Kitasatosporales</taxon>
        <taxon>Streptomycetaceae</taxon>
        <taxon>Streptomyces</taxon>
    </lineage>
</organism>
<protein>
    <submittedName>
        <fullName evidence="1">Uncharacterized protein</fullName>
    </submittedName>
</protein>
<name>A0A5C4UTS4_9ACTN</name>
<dbReference type="EMBL" id="VDGT01000019">
    <property type="protein sequence ID" value="TNM27061.1"/>
    <property type="molecule type" value="Genomic_DNA"/>
</dbReference>
<comment type="caution">
    <text evidence="1">The sequence shown here is derived from an EMBL/GenBank/DDBJ whole genome shotgun (WGS) entry which is preliminary data.</text>
</comment>
<dbReference type="OrthoDB" id="3688760at2"/>
<evidence type="ECO:0000313" key="1">
    <source>
        <dbReference type="EMBL" id="TNM27061.1"/>
    </source>
</evidence>
<reference evidence="1 2" key="1">
    <citation type="submission" date="2019-06" db="EMBL/GenBank/DDBJ databases">
        <title>Draft genome of Streptomyces sedi sp. JCM16909.</title>
        <authorList>
            <person name="Klykleung N."/>
            <person name="Tanasupawat S."/>
            <person name="Kudo T."/>
            <person name="Yuki M."/>
            <person name="Ohkuma M."/>
        </authorList>
    </citation>
    <scope>NUCLEOTIDE SEQUENCE [LARGE SCALE GENOMIC DNA]</scope>
    <source>
        <strain evidence="1 2">JCM 16909</strain>
    </source>
</reference>
<dbReference type="AlphaFoldDB" id="A0A5C4UTS4"/>
<proteinExistence type="predicted"/>